<proteinExistence type="predicted"/>
<sequence length="192" mass="21939">MFGKSWTFNWEPTQTSSLEVQSPLLEWVRTIGIITATSADWFHATKRETRETIKQLLSAGIIMRGQAQSEDNQKLTVYAIEPLAGDAAVKKLILERVLDHWLDYVEPIDIQTNPSGGTIRIGDELVDIRILYGDVHPPERERVLWFGGNWDEFRSVIQPGHFAATLDVWEKGMVMKWEHNWTPVPLSLLTKG</sequence>
<dbReference type="EMBL" id="RHHS01000028">
    <property type="protein sequence ID" value="RNB56585.1"/>
    <property type="molecule type" value="Genomic_DNA"/>
</dbReference>
<name>A0A3M8B155_9BACL</name>
<keyword evidence="2" id="KW-1185">Reference proteome</keyword>
<dbReference type="AlphaFoldDB" id="A0A3M8B155"/>
<dbReference type="Proteomes" id="UP000268829">
    <property type="component" value="Unassembled WGS sequence"/>
</dbReference>
<organism evidence="1 2">
    <name type="scientific">Brevibacillus gelatini</name>
    <dbReference type="NCBI Taxonomy" id="1655277"/>
    <lineage>
        <taxon>Bacteria</taxon>
        <taxon>Bacillati</taxon>
        <taxon>Bacillota</taxon>
        <taxon>Bacilli</taxon>
        <taxon>Bacillales</taxon>
        <taxon>Paenibacillaceae</taxon>
        <taxon>Brevibacillus</taxon>
    </lineage>
</organism>
<gene>
    <name evidence="1" type="ORF">EDM57_12315</name>
</gene>
<protein>
    <submittedName>
        <fullName evidence="1">Uncharacterized protein</fullName>
    </submittedName>
</protein>
<dbReference type="OrthoDB" id="2435352at2"/>
<dbReference type="RefSeq" id="WP_122905047.1">
    <property type="nucleotide sequence ID" value="NZ_RHHS01000028.1"/>
</dbReference>
<reference evidence="1 2" key="1">
    <citation type="submission" date="2018-10" db="EMBL/GenBank/DDBJ databases">
        <title>Phylogenomics of Brevibacillus.</title>
        <authorList>
            <person name="Dunlap C."/>
        </authorList>
    </citation>
    <scope>NUCLEOTIDE SEQUENCE [LARGE SCALE GENOMIC DNA]</scope>
    <source>
        <strain evidence="1 2">DSM 100115</strain>
    </source>
</reference>
<evidence type="ECO:0000313" key="1">
    <source>
        <dbReference type="EMBL" id="RNB56585.1"/>
    </source>
</evidence>
<accession>A0A3M8B155</accession>
<evidence type="ECO:0000313" key="2">
    <source>
        <dbReference type="Proteomes" id="UP000268829"/>
    </source>
</evidence>
<comment type="caution">
    <text evidence="1">The sequence shown here is derived from an EMBL/GenBank/DDBJ whole genome shotgun (WGS) entry which is preliminary data.</text>
</comment>